<evidence type="ECO:0000259" key="9">
    <source>
        <dbReference type="Pfam" id="PF01747"/>
    </source>
</evidence>
<dbReference type="FunFam" id="3.40.50.300:FF:000802">
    <property type="entry name" value="Sulfate adenylyltransferase"/>
    <property type="match status" value="1"/>
</dbReference>
<comment type="similarity">
    <text evidence="7">Belongs to the APS kinase family.</text>
</comment>
<dbReference type="PANTHER" id="PTHR42700">
    <property type="entry name" value="SULFATE ADENYLYLTRANSFERASE"/>
    <property type="match status" value="1"/>
</dbReference>
<evidence type="ECO:0000259" key="8">
    <source>
        <dbReference type="Pfam" id="PF01583"/>
    </source>
</evidence>
<dbReference type="GO" id="GO:0005737">
    <property type="term" value="C:cytoplasm"/>
    <property type="evidence" value="ECO:0007669"/>
    <property type="project" value="TreeGrafter"/>
</dbReference>
<organism evidence="11 12">
    <name type="scientific">Desulfomarina profundi</name>
    <dbReference type="NCBI Taxonomy" id="2772557"/>
    <lineage>
        <taxon>Bacteria</taxon>
        <taxon>Pseudomonadati</taxon>
        <taxon>Thermodesulfobacteriota</taxon>
        <taxon>Desulfobulbia</taxon>
        <taxon>Desulfobulbales</taxon>
        <taxon>Desulfobulbaceae</taxon>
        <taxon>Desulfomarina</taxon>
    </lineage>
</organism>
<comment type="pathway">
    <text evidence="2 7">Sulfur metabolism; hydrogen sulfide biosynthesis; sulfite from sulfate: step 2/3.</text>
</comment>
<dbReference type="RefSeq" id="WP_228855674.1">
    <property type="nucleotide sequence ID" value="NZ_AP024086.1"/>
</dbReference>
<proteinExistence type="inferred from homology"/>
<evidence type="ECO:0000256" key="7">
    <source>
        <dbReference type="HAMAP-Rule" id="MF_00065"/>
    </source>
</evidence>
<reference evidence="11" key="1">
    <citation type="submission" date="2020-09" db="EMBL/GenBank/DDBJ databases">
        <title>Desulfogranum mesoprofundum gen. nov., sp. nov., a novel mesophilic, sulfate-reducing chemolithoautotroph isolated from a deep-sea hydrothermal vent chimney in the Suiyo Seamount.</title>
        <authorList>
            <person name="Hashimoto Y."/>
            <person name="Nakagawa S."/>
        </authorList>
    </citation>
    <scope>NUCLEOTIDE SEQUENCE</scope>
    <source>
        <strain evidence="11">KT2</strain>
    </source>
</reference>
<evidence type="ECO:0000256" key="6">
    <source>
        <dbReference type="ARBA" id="ARBA00022840"/>
    </source>
</evidence>
<dbReference type="InterPro" id="IPR059117">
    <property type="entry name" value="APS_kinase_dom"/>
</dbReference>
<dbReference type="UniPathway" id="UPA00140">
    <property type="reaction ID" value="UER00205"/>
</dbReference>
<protein>
    <recommendedName>
        <fullName evidence="3 7">Adenylyl-sulfate kinase</fullName>
        <ecNumber evidence="3 7">2.7.1.25</ecNumber>
    </recommendedName>
    <alternativeName>
        <fullName evidence="7">APS kinase</fullName>
    </alternativeName>
    <alternativeName>
        <fullName evidence="7">ATP adenosine-5'-phosphosulfate 3'-phosphotransferase</fullName>
    </alternativeName>
    <alternativeName>
        <fullName evidence="7">Adenosine-5'-phosphosulfate kinase</fullName>
    </alternativeName>
</protein>
<name>A0A8D5FFA7_9BACT</name>
<dbReference type="InterPro" id="IPR024951">
    <property type="entry name" value="Sulfurylase_cat_dom"/>
</dbReference>
<evidence type="ECO:0000259" key="10">
    <source>
        <dbReference type="Pfam" id="PF14306"/>
    </source>
</evidence>
<comment type="caution">
    <text evidence="7">Lacks conserved residue(s) required for the propagation of feature annotation.</text>
</comment>
<dbReference type="HAMAP" id="MF_00065">
    <property type="entry name" value="Adenylyl_sulf_kinase"/>
    <property type="match status" value="1"/>
</dbReference>
<evidence type="ECO:0000256" key="4">
    <source>
        <dbReference type="ARBA" id="ARBA00022679"/>
    </source>
</evidence>
<accession>A0A8D5FFA7</accession>
<keyword evidence="7" id="KW-0597">Phosphoprotein</keyword>
<keyword evidence="11" id="KW-0548">Nucleotidyltransferase</keyword>
<dbReference type="InterPro" id="IPR002891">
    <property type="entry name" value="APS"/>
</dbReference>
<dbReference type="GO" id="GO:0070814">
    <property type="term" value="P:hydrogen sulfide biosynthetic process"/>
    <property type="evidence" value="ECO:0007669"/>
    <property type="project" value="UniProtKB-UniRule"/>
</dbReference>
<dbReference type="GO" id="GO:0005524">
    <property type="term" value="F:ATP binding"/>
    <property type="evidence" value="ECO:0007669"/>
    <property type="project" value="UniProtKB-UniRule"/>
</dbReference>
<evidence type="ECO:0000313" key="11">
    <source>
        <dbReference type="EMBL" id="BCL59440.1"/>
    </source>
</evidence>
<dbReference type="Pfam" id="PF01747">
    <property type="entry name" value="ATP-sulfurylase"/>
    <property type="match status" value="1"/>
</dbReference>
<feature type="domain" description="ATP-sulfurylase PUA-like" evidence="10">
    <location>
        <begin position="7"/>
        <end position="163"/>
    </location>
</feature>
<dbReference type="AlphaFoldDB" id="A0A8D5FFA7"/>
<gene>
    <name evidence="11" type="primary">sopT</name>
    <name evidence="7" type="synonym">cysC</name>
    <name evidence="11" type="ORF">DGMP_01330</name>
</gene>
<keyword evidence="7" id="KW-0418">Kinase</keyword>
<dbReference type="CDD" id="cd02027">
    <property type="entry name" value="APSK"/>
    <property type="match status" value="1"/>
</dbReference>
<dbReference type="GO" id="GO:0004781">
    <property type="term" value="F:sulfate adenylyltransferase (ATP) activity"/>
    <property type="evidence" value="ECO:0007669"/>
    <property type="project" value="InterPro"/>
</dbReference>
<dbReference type="NCBIfam" id="TIGR00455">
    <property type="entry name" value="apsK"/>
    <property type="match status" value="1"/>
</dbReference>
<dbReference type="NCBIfam" id="NF004040">
    <property type="entry name" value="PRK05537.1"/>
    <property type="match status" value="1"/>
</dbReference>
<dbReference type="EMBL" id="AP024086">
    <property type="protein sequence ID" value="BCL59440.1"/>
    <property type="molecule type" value="Genomic_DNA"/>
</dbReference>
<dbReference type="Pfam" id="PF01583">
    <property type="entry name" value="APS_kinase"/>
    <property type="match status" value="1"/>
</dbReference>
<dbReference type="Proteomes" id="UP000826725">
    <property type="component" value="Chromosome"/>
</dbReference>
<keyword evidence="4 7" id="KW-0808">Transferase</keyword>
<dbReference type="InterPro" id="IPR050512">
    <property type="entry name" value="Sulf_AdTrans/APS_kinase"/>
</dbReference>
<evidence type="ECO:0000256" key="2">
    <source>
        <dbReference type="ARBA" id="ARBA00004806"/>
    </source>
</evidence>
<dbReference type="GO" id="GO:0010134">
    <property type="term" value="P:sulfate assimilation via adenylyl sulfate reduction"/>
    <property type="evidence" value="ECO:0007669"/>
    <property type="project" value="TreeGrafter"/>
</dbReference>
<dbReference type="InterPro" id="IPR025980">
    <property type="entry name" value="ATP-Sase_PUA-like_dom"/>
</dbReference>
<feature type="domain" description="APS kinase" evidence="8">
    <location>
        <begin position="394"/>
        <end position="546"/>
    </location>
</feature>
<evidence type="ECO:0000313" key="12">
    <source>
        <dbReference type="Proteomes" id="UP000826725"/>
    </source>
</evidence>
<dbReference type="GO" id="GO:0019379">
    <property type="term" value="P:sulfate assimilation, phosphoadenylyl sulfate reduction by phosphoadenylyl-sulfate reductase (thioredoxin)"/>
    <property type="evidence" value="ECO:0007669"/>
    <property type="project" value="TreeGrafter"/>
</dbReference>
<keyword evidence="5 7" id="KW-0547">Nucleotide-binding</keyword>
<dbReference type="GO" id="GO:0004020">
    <property type="term" value="F:adenylylsulfate kinase activity"/>
    <property type="evidence" value="ECO:0007669"/>
    <property type="project" value="UniProtKB-UniRule"/>
</dbReference>
<evidence type="ECO:0000256" key="3">
    <source>
        <dbReference type="ARBA" id="ARBA00012121"/>
    </source>
</evidence>
<dbReference type="InterPro" id="IPR002650">
    <property type="entry name" value="Sulphate_adenylyltransferase"/>
</dbReference>
<comment type="catalytic activity">
    <reaction evidence="1 7">
        <text>adenosine 5'-phosphosulfate + ATP = 3'-phosphoadenylyl sulfate + ADP + H(+)</text>
        <dbReference type="Rhea" id="RHEA:24152"/>
        <dbReference type="ChEBI" id="CHEBI:15378"/>
        <dbReference type="ChEBI" id="CHEBI:30616"/>
        <dbReference type="ChEBI" id="CHEBI:58243"/>
        <dbReference type="ChEBI" id="CHEBI:58339"/>
        <dbReference type="ChEBI" id="CHEBI:456216"/>
        <dbReference type="EC" id="2.7.1.25"/>
    </reaction>
</comment>
<comment type="function">
    <text evidence="7">Catalyzes the synthesis of activated sulfate.</text>
</comment>
<dbReference type="NCBIfam" id="NF003013">
    <property type="entry name" value="PRK03846.1"/>
    <property type="match status" value="1"/>
</dbReference>
<dbReference type="NCBIfam" id="TIGR00339">
    <property type="entry name" value="sopT"/>
    <property type="match status" value="1"/>
</dbReference>
<sequence length="570" mass="65093">MKYLHIAHGGKLVNLIVDKSRAETLKTLSRNLESVTLPDPSISDLELLMNGGFSPLKGFMNKTDYESVLDRMRLGNGTLWPIPICLDISEKEANTFNVGQSVAVRDSEGFMLAIMHIENIWPIDKEREAEILFETQDHTHPGVNHLFNKKGTHYMGGPLEGIQLPLHSAFKRYRHTPAELRNLFKKMGWRRIVGFHTRNPLHRAQYEMTLRAMAEAKASLLLHPVTEQIRSREIDYFTRIHCYLDIAKYYPPNMMLLSLLPLSMRMAGPREALWHAIVKKNYGCTHFILGHGHADPGDEKNNTLQYKPEEGRKLLNRFAKEIGIEIVSFEQMVYLYEDDIYVPNNEIPPDSKPMTLSNDEFHEKMRTGRRIPEWFTFPEIVETIRHAYPPRHKQGFTIFLTGLSGAGKSTIAKVLYARFMEIRSRPVTLLDGDIVRMNLSSELGFSKEHRDINVRRIGFVASEITKNRGIAICAPIAPYTSTRRQIRELIESYGGFIEVHVGTPLDICEGRDRKGLYAKARAGIIKGVTGIDDPYEAPDNPEVFIDTSDMTPDESVQEILLFLERAGYTK</sequence>
<evidence type="ECO:0000256" key="5">
    <source>
        <dbReference type="ARBA" id="ARBA00022741"/>
    </source>
</evidence>
<keyword evidence="6 7" id="KW-0067">ATP-binding</keyword>
<dbReference type="PANTHER" id="PTHR42700:SF1">
    <property type="entry name" value="SULFATE ADENYLYLTRANSFERASE"/>
    <property type="match status" value="1"/>
</dbReference>
<dbReference type="EC" id="2.7.1.25" evidence="3 7"/>
<feature type="domain" description="Sulphate adenylyltransferase catalytic" evidence="9">
    <location>
        <begin position="172"/>
        <end position="386"/>
    </location>
</feature>
<evidence type="ECO:0000256" key="1">
    <source>
        <dbReference type="ARBA" id="ARBA00001823"/>
    </source>
</evidence>
<dbReference type="Pfam" id="PF14306">
    <property type="entry name" value="PUA_2"/>
    <property type="match status" value="1"/>
</dbReference>
<feature type="binding site" evidence="7">
    <location>
        <begin position="402"/>
        <end position="409"/>
    </location>
    <ligand>
        <name>ATP</name>
        <dbReference type="ChEBI" id="CHEBI:30616"/>
    </ligand>
</feature>
<dbReference type="KEGG" id="dbk:DGMP_01330"/>
<keyword evidence="12" id="KW-1185">Reference proteome</keyword>